<gene>
    <name evidence="8" type="ORF">P174DRAFT_395320</name>
</gene>
<dbReference type="InterPro" id="IPR038220">
    <property type="entry name" value="PHOX_C_sf"/>
</dbReference>
<dbReference type="RefSeq" id="XP_024678525.1">
    <property type="nucleotide sequence ID" value="XM_024823678.1"/>
</dbReference>
<dbReference type="Gene3D" id="3.50.50.60">
    <property type="entry name" value="FAD/NAD(P)-binding domain"/>
    <property type="match status" value="1"/>
</dbReference>
<evidence type="ECO:0000256" key="5">
    <source>
        <dbReference type="SAM" id="Phobius"/>
    </source>
</evidence>
<dbReference type="SUPFAM" id="SSF54373">
    <property type="entry name" value="FAD-linked reductases, C-terminal domain"/>
    <property type="match status" value="1"/>
</dbReference>
<evidence type="ECO:0000313" key="8">
    <source>
        <dbReference type="EMBL" id="PKX89930.1"/>
    </source>
</evidence>
<dbReference type="Proteomes" id="UP000234474">
    <property type="component" value="Unassembled WGS sequence"/>
</dbReference>
<dbReference type="SUPFAM" id="SSF51905">
    <property type="entry name" value="FAD/NAD(P)-binding domain"/>
    <property type="match status" value="1"/>
</dbReference>
<evidence type="ECO:0000256" key="4">
    <source>
        <dbReference type="ARBA" id="ARBA00023002"/>
    </source>
</evidence>
<feature type="transmembrane region" description="Helical" evidence="5">
    <location>
        <begin position="7"/>
        <end position="26"/>
    </location>
</feature>
<accession>A0A2I1BX26</accession>
<sequence length="584" mass="65938">MTKKESAVDVLIIGAGPAGLMAAMWMTKCGVTTRLVEQRPYQLRVGGADGIHPRSMELFESFGLDQEITQVWEPITGWALWCRNAEGTLARSDRMDNPTPVRCRWGPGLLQQGIIERIIKEHISEQPFVRIEYETAPTSLVINKDALDDPDGHPCVLSLRHDDGAEELVRAKYVIGADGARSWTRKQLGFRMEGTRTRSVWAVTDLVVVSDFPDIRICTTVNSYGEGGLFFLRRERGLTRFYVQLNRADEEEFHAASITQELIIQKLRSLLRPYTFTVKRCEWWSSYTVAHYLSNGMTKHDRVFLVGDAVHNHSPLVGLGMNVSMQDSYNLGWKLAGVLKKQLSTAILSTYETERRPVAEELIETDRFHLQLFDAVTVTGSEPAWMQEREEALQPSMQGFAVQYQDQLLTAGTEKERRPDAVTPGKRFPQLSVSNHATGKVYSIQSLLKSEGRFHVIVFAGDLSQPQELNRFNTFGTALEQIEEQIVPASMGKFNVIAVHRTHKTAIELASMANIFFPVDEPSGRDYNRVYCDMETSYEEAGISERGAVVLVRPDQYVGWCGELEDVSGLIRYLQPIFEVKKHA</sequence>
<feature type="domain" description="FAD-binding" evidence="6">
    <location>
        <begin position="8"/>
        <end position="364"/>
    </location>
</feature>
<dbReference type="GO" id="GO:0016709">
    <property type="term" value="F:oxidoreductase activity, acting on paired donors, with incorporation or reduction of molecular oxygen, NAD(P)H as one donor, and incorporation of one atom of oxygen"/>
    <property type="evidence" value="ECO:0007669"/>
    <property type="project" value="UniProtKB-ARBA"/>
</dbReference>
<comment type="caution">
    <text evidence="8">The sequence shown here is derived from an EMBL/GenBank/DDBJ whole genome shotgun (WGS) entry which is preliminary data.</text>
</comment>
<evidence type="ECO:0008006" key="10">
    <source>
        <dbReference type="Google" id="ProtNLM"/>
    </source>
</evidence>
<evidence type="ECO:0000256" key="1">
    <source>
        <dbReference type="ARBA" id="ARBA00007801"/>
    </source>
</evidence>
<dbReference type="Gene3D" id="3.40.30.20">
    <property type="match status" value="1"/>
</dbReference>
<keyword evidence="5" id="KW-1133">Transmembrane helix</keyword>
<dbReference type="OrthoDB" id="1716816at2759"/>
<dbReference type="InterPro" id="IPR002938">
    <property type="entry name" value="FAD-bd"/>
</dbReference>
<dbReference type="PANTHER" id="PTHR43004:SF20">
    <property type="entry name" value="2-MONOOXYGENASE, PUTATIVE (AFU_ORTHOLOGUE AFUA_1G13660)-RELATED"/>
    <property type="match status" value="1"/>
</dbReference>
<dbReference type="OMA" id="VMYIGEL"/>
<reference evidence="9" key="1">
    <citation type="journal article" date="2018" name="Proc. Natl. Acad. Sci. U.S.A.">
        <title>Linking secondary metabolites to gene clusters through genome sequencing of six diverse Aspergillus species.</title>
        <authorList>
            <person name="Kaerboelling I."/>
            <person name="Vesth T.C."/>
            <person name="Frisvad J.C."/>
            <person name="Nybo J.L."/>
            <person name="Theobald S."/>
            <person name="Kuo A."/>
            <person name="Bowyer P."/>
            <person name="Matsuda Y."/>
            <person name="Mondo S."/>
            <person name="Lyhne E.K."/>
            <person name="Kogle M.E."/>
            <person name="Clum A."/>
            <person name="Lipzen A."/>
            <person name="Salamov A."/>
            <person name="Ngan C.Y."/>
            <person name="Daum C."/>
            <person name="Chiniquy J."/>
            <person name="Barry K."/>
            <person name="LaButti K."/>
            <person name="Haridas S."/>
            <person name="Simmons B.A."/>
            <person name="Magnuson J.K."/>
            <person name="Mortensen U.H."/>
            <person name="Larsen T.O."/>
            <person name="Grigoriev I.V."/>
            <person name="Baker S.E."/>
            <person name="Andersen M.R."/>
        </authorList>
    </citation>
    <scope>NUCLEOTIDE SEQUENCE [LARGE SCALE GENOMIC DNA]</scope>
    <source>
        <strain evidence="9">IBT 16806</strain>
    </source>
</reference>
<dbReference type="GO" id="GO:0071949">
    <property type="term" value="F:FAD binding"/>
    <property type="evidence" value="ECO:0007669"/>
    <property type="project" value="InterPro"/>
</dbReference>
<dbReference type="InterPro" id="IPR050641">
    <property type="entry name" value="RIFMO-like"/>
</dbReference>
<evidence type="ECO:0000256" key="3">
    <source>
        <dbReference type="ARBA" id="ARBA00022827"/>
    </source>
</evidence>
<evidence type="ECO:0000313" key="9">
    <source>
        <dbReference type="Proteomes" id="UP000234474"/>
    </source>
</evidence>
<dbReference type="PANTHER" id="PTHR43004">
    <property type="entry name" value="TRK SYSTEM POTASSIUM UPTAKE PROTEIN"/>
    <property type="match status" value="1"/>
</dbReference>
<comment type="similarity">
    <text evidence="1">Belongs to the PheA/TfdB FAD monooxygenase family.</text>
</comment>
<dbReference type="InterPro" id="IPR036249">
    <property type="entry name" value="Thioredoxin-like_sf"/>
</dbReference>
<dbReference type="PRINTS" id="PR00420">
    <property type="entry name" value="RNGMNOXGNASE"/>
</dbReference>
<keyword evidence="5" id="KW-0812">Transmembrane</keyword>
<dbReference type="Pfam" id="PF07976">
    <property type="entry name" value="Phe_hydrox_dim"/>
    <property type="match status" value="1"/>
</dbReference>
<dbReference type="GeneID" id="36531003"/>
<evidence type="ECO:0000259" key="7">
    <source>
        <dbReference type="Pfam" id="PF07976"/>
    </source>
</evidence>
<dbReference type="STRING" id="1392255.A0A2I1BX26"/>
<evidence type="ECO:0000259" key="6">
    <source>
        <dbReference type="Pfam" id="PF01494"/>
    </source>
</evidence>
<evidence type="ECO:0000256" key="2">
    <source>
        <dbReference type="ARBA" id="ARBA00022630"/>
    </source>
</evidence>
<keyword evidence="2" id="KW-0285">Flavoprotein</keyword>
<protein>
    <recommendedName>
        <fullName evidence="10">FAD binding domain protein</fullName>
    </recommendedName>
</protein>
<feature type="domain" description="Phenol hydroxylase-like C-terminal dimerisation" evidence="7">
    <location>
        <begin position="402"/>
        <end position="578"/>
    </location>
</feature>
<keyword evidence="4" id="KW-0560">Oxidoreductase</keyword>
<keyword evidence="3" id="KW-0274">FAD</keyword>
<dbReference type="InterPro" id="IPR036188">
    <property type="entry name" value="FAD/NAD-bd_sf"/>
</dbReference>
<dbReference type="CDD" id="cd02979">
    <property type="entry name" value="PHOX_C"/>
    <property type="match status" value="1"/>
</dbReference>
<dbReference type="Pfam" id="PF01494">
    <property type="entry name" value="FAD_binding_3"/>
    <property type="match status" value="1"/>
</dbReference>
<organism evidence="8 9">
    <name type="scientific">Aspergillus novofumigatus (strain IBT 16806)</name>
    <dbReference type="NCBI Taxonomy" id="1392255"/>
    <lineage>
        <taxon>Eukaryota</taxon>
        <taxon>Fungi</taxon>
        <taxon>Dikarya</taxon>
        <taxon>Ascomycota</taxon>
        <taxon>Pezizomycotina</taxon>
        <taxon>Eurotiomycetes</taxon>
        <taxon>Eurotiomycetidae</taxon>
        <taxon>Eurotiales</taxon>
        <taxon>Aspergillaceae</taxon>
        <taxon>Aspergillus</taxon>
        <taxon>Aspergillus subgen. Fumigati</taxon>
    </lineage>
</organism>
<dbReference type="InterPro" id="IPR012941">
    <property type="entry name" value="Phe_hydrox_C_dim_dom"/>
</dbReference>
<dbReference type="VEuPathDB" id="FungiDB:P174DRAFT_395320"/>
<keyword evidence="9" id="KW-1185">Reference proteome</keyword>
<dbReference type="SUPFAM" id="SSF52833">
    <property type="entry name" value="Thioredoxin-like"/>
    <property type="match status" value="1"/>
</dbReference>
<dbReference type="EMBL" id="MSZS01000008">
    <property type="protein sequence ID" value="PKX89930.1"/>
    <property type="molecule type" value="Genomic_DNA"/>
</dbReference>
<dbReference type="Gene3D" id="3.30.9.10">
    <property type="entry name" value="D-Amino Acid Oxidase, subunit A, domain 2"/>
    <property type="match status" value="1"/>
</dbReference>
<dbReference type="AlphaFoldDB" id="A0A2I1BX26"/>
<proteinExistence type="inferred from homology"/>
<keyword evidence="5" id="KW-0472">Membrane</keyword>
<name>A0A2I1BX26_ASPN1</name>